<dbReference type="InterPro" id="IPR009525">
    <property type="entry name" value="DUF1145"/>
</dbReference>
<dbReference type="PANTHER" id="PTHR38775">
    <property type="entry name" value="INNER MEMBRANE PROTEIN-RELATED"/>
    <property type="match status" value="1"/>
</dbReference>
<evidence type="ECO:0000256" key="1">
    <source>
        <dbReference type="SAM" id="Phobius"/>
    </source>
</evidence>
<gene>
    <name evidence="2" type="ORF">SAMN05216522_11072</name>
</gene>
<dbReference type="Proteomes" id="UP000242515">
    <property type="component" value="Unassembled WGS sequence"/>
</dbReference>
<dbReference type="NCBIfam" id="NF008158">
    <property type="entry name" value="PRK10910.1"/>
    <property type="match status" value="1"/>
</dbReference>
<proteinExistence type="predicted"/>
<dbReference type="OrthoDB" id="7062339at2"/>
<name>A0A1H9KXI8_9GAMM</name>
<evidence type="ECO:0000313" key="3">
    <source>
        <dbReference type="Proteomes" id="UP000242515"/>
    </source>
</evidence>
<keyword evidence="1" id="KW-0812">Transmembrane</keyword>
<feature type="transmembrane region" description="Helical" evidence="1">
    <location>
        <begin position="34"/>
        <end position="54"/>
    </location>
</feature>
<organism evidence="2 3">
    <name type="scientific">Rosenbergiella nectarea</name>
    <dbReference type="NCBI Taxonomy" id="988801"/>
    <lineage>
        <taxon>Bacteria</taxon>
        <taxon>Pseudomonadati</taxon>
        <taxon>Pseudomonadota</taxon>
        <taxon>Gammaproteobacteria</taxon>
        <taxon>Enterobacterales</taxon>
        <taxon>Erwiniaceae</taxon>
        <taxon>Rosenbergiella</taxon>
    </lineage>
</organism>
<dbReference type="AlphaFoldDB" id="A0A1H9KXI8"/>
<keyword evidence="1" id="KW-1133">Transmembrane helix</keyword>
<protein>
    <submittedName>
        <fullName evidence="2">Putative membrane protein</fullName>
    </submittedName>
</protein>
<keyword evidence="3" id="KW-1185">Reference proteome</keyword>
<evidence type="ECO:0000313" key="2">
    <source>
        <dbReference type="EMBL" id="SER03587.1"/>
    </source>
</evidence>
<dbReference type="STRING" id="988801.SAMN05216522_11072"/>
<reference evidence="3" key="1">
    <citation type="submission" date="2016-10" db="EMBL/GenBank/DDBJ databases">
        <authorList>
            <person name="Varghese N."/>
            <person name="Submissions S."/>
        </authorList>
    </citation>
    <scope>NUCLEOTIDE SEQUENCE [LARGE SCALE GENOMIC DNA]</scope>
    <source>
        <strain evidence="3">8N4</strain>
    </source>
</reference>
<sequence>MLINFGRVVMVFIWGVLLLNLVHPATKPLKYFIDVALIFMVVMHGLQVVLLKATQTANGPKMTRKEEIKLFVFGVFELLSWQKKHFPKK</sequence>
<dbReference type="Pfam" id="PF06611">
    <property type="entry name" value="DUF1145"/>
    <property type="match status" value="1"/>
</dbReference>
<dbReference type="RefSeq" id="WP_092677232.1">
    <property type="nucleotide sequence ID" value="NZ_FOGC01000010.1"/>
</dbReference>
<keyword evidence="1" id="KW-0472">Membrane</keyword>
<dbReference type="EMBL" id="FOGC01000010">
    <property type="protein sequence ID" value="SER03587.1"/>
    <property type="molecule type" value="Genomic_DNA"/>
</dbReference>
<dbReference type="PANTHER" id="PTHR38775:SF1">
    <property type="entry name" value="INNER MEMBRANE PROTEIN"/>
    <property type="match status" value="1"/>
</dbReference>
<accession>A0A1H9KXI8</accession>